<gene>
    <name evidence="1" type="ORF">GAYE_SCF27MG4703</name>
</gene>
<organism evidence="1 2">
    <name type="scientific">Galdieria yellowstonensis</name>
    <dbReference type="NCBI Taxonomy" id="3028027"/>
    <lineage>
        <taxon>Eukaryota</taxon>
        <taxon>Rhodophyta</taxon>
        <taxon>Bangiophyceae</taxon>
        <taxon>Galdieriales</taxon>
        <taxon>Galdieriaceae</taxon>
        <taxon>Galdieria</taxon>
    </lineage>
</organism>
<protein>
    <recommendedName>
        <fullName evidence="3">Archaeal ATPase</fullName>
    </recommendedName>
</protein>
<dbReference type="AlphaFoldDB" id="A0AAV9IHT3"/>
<evidence type="ECO:0000313" key="2">
    <source>
        <dbReference type="Proteomes" id="UP001300502"/>
    </source>
</evidence>
<evidence type="ECO:0008006" key="3">
    <source>
        <dbReference type="Google" id="ProtNLM"/>
    </source>
</evidence>
<proteinExistence type="predicted"/>
<comment type="caution">
    <text evidence="1">The sequence shown here is derived from an EMBL/GenBank/DDBJ whole genome shotgun (WGS) entry which is preliminary data.</text>
</comment>
<dbReference type="Proteomes" id="UP001300502">
    <property type="component" value="Unassembled WGS sequence"/>
</dbReference>
<sequence>MDAASSRLKRACGIHMKWEQVFDPVTLKIDRKYANVWLEDLPDLSVECSVTKVSELLGEKIKDLINLWNALEDAQNSSKLNILSAANGLGKSIYLYLIAVFARHFGIPVQYIGNTGDLLREKVDDDLVACNYVGNTGATLRKKFDYKLVARKYAAMLLFMNSGTLDSLEPFYSGRPRYDFLQGFAIKLVAYYAFVKGDLVLCDELRRNFMNMPPRNLLIIDEHNALWQKFGSDTKTWLPFFKFYADPVAHATRYCKFVIAGSQHHEFESNLPSGYEFSVQNVEPLSLEEFAIWERLDDYPETFRDNESTVVDCTGFVPGMIAELIGMSRSFPNLSFGEVAARFYEECYADMQIVHSEYVKSLTHEVSKKQFYDGLHKLFRGRETPAITLFDSAYRDRGLLIAMNDGSLQFYNSIAFDILYESFSNYYVTKERILELSKRFKESQMADADGGEF</sequence>
<evidence type="ECO:0000313" key="1">
    <source>
        <dbReference type="EMBL" id="KAK4526786.1"/>
    </source>
</evidence>
<keyword evidence="2" id="KW-1185">Reference proteome</keyword>
<name>A0AAV9IHT3_9RHOD</name>
<reference evidence="1 2" key="1">
    <citation type="submission" date="2022-07" db="EMBL/GenBank/DDBJ databases">
        <title>Genome-wide signatures of adaptation to extreme environments.</title>
        <authorList>
            <person name="Cho C.H."/>
            <person name="Yoon H.S."/>
        </authorList>
    </citation>
    <scope>NUCLEOTIDE SEQUENCE [LARGE SCALE GENOMIC DNA]</scope>
    <source>
        <strain evidence="1 2">108.79 E11</strain>
    </source>
</reference>
<dbReference type="EMBL" id="JANCYU010000043">
    <property type="protein sequence ID" value="KAK4526786.1"/>
    <property type="molecule type" value="Genomic_DNA"/>
</dbReference>
<accession>A0AAV9IHT3</accession>